<dbReference type="EMBL" id="JAJSOF020000025">
    <property type="protein sequence ID" value="KAJ4434887.1"/>
    <property type="molecule type" value="Genomic_DNA"/>
</dbReference>
<dbReference type="Proteomes" id="UP001148838">
    <property type="component" value="Unassembled WGS sequence"/>
</dbReference>
<evidence type="ECO:0000313" key="3">
    <source>
        <dbReference type="Proteomes" id="UP001148838"/>
    </source>
</evidence>
<feature type="compositionally biased region" description="Polar residues" evidence="1">
    <location>
        <begin position="70"/>
        <end position="81"/>
    </location>
</feature>
<sequence>MRSNCCVIAVIRSLACTFSDSPEHSKAMIYNLVKKFRITGSVLDKKRTCVKRVFTEEMLDEIGHRLERSPTASSRRVAQQMHSKKQIGESRVVSDIMTYRSKSDSFPFLNMKFHRIRKQHKTSH</sequence>
<comment type="caution">
    <text evidence="2">The sequence shown here is derived from an EMBL/GenBank/DDBJ whole genome shotgun (WGS) entry which is preliminary data.</text>
</comment>
<reference evidence="2 3" key="1">
    <citation type="journal article" date="2022" name="Allergy">
        <title>Genome assembly and annotation of Periplaneta americana reveal a comprehensive cockroach allergen profile.</title>
        <authorList>
            <person name="Wang L."/>
            <person name="Xiong Q."/>
            <person name="Saelim N."/>
            <person name="Wang L."/>
            <person name="Nong W."/>
            <person name="Wan A.T."/>
            <person name="Shi M."/>
            <person name="Liu X."/>
            <person name="Cao Q."/>
            <person name="Hui J.H.L."/>
            <person name="Sookrung N."/>
            <person name="Leung T.F."/>
            <person name="Tungtrongchitr A."/>
            <person name="Tsui S.K.W."/>
        </authorList>
    </citation>
    <scope>NUCLEOTIDE SEQUENCE [LARGE SCALE GENOMIC DNA]</scope>
    <source>
        <strain evidence="2">PWHHKU_190912</strain>
    </source>
</reference>
<feature type="region of interest" description="Disordered" evidence="1">
    <location>
        <begin position="69"/>
        <end position="88"/>
    </location>
</feature>
<evidence type="ECO:0000256" key="1">
    <source>
        <dbReference type="SAM" id="MobiDB-lite"/>
    </source>
</evidence>
<proteinExistence type="predicted"/>
<accession>A0ABQ8SML2</accession>
<keyword evidence="3" id="KW-1185">Reference proteome</keyword>
<name>A0ABQ8SML2_PERAM</name>
<evidence type="ECO:0008006" key="4">
    <source>
        <dbReference type="Google" id="ProtNLM"/>
    </source>
</evidence>
<evidence type="ECO:0000313" key="2">
    <source>
        <dbReference type="EMBL" id="KAJ4434887.1"/>
    </source>
</evidence>
<gene>
    <name evidence="2" type="ORF">ANN_23458</name>
</gene>
<protein>
    <recommendedName>
        <fullName evidence="4">DUF4817 domain-containing protein</fullName>
    </recommendedName>
</protein>
<organism evidence="2 3">
    <name type="scientific">Periplaneta americana</name>
    <name type="common">American cockroach</name>
    <name type="synonym">Blatta americana</name>
    <dbReference type="NCBI Taxonomy" id="6978"/>
    <lineage>
        <taxon>Eukaryota</taxon>
        <taxon>Metazoa</taxon>
        <taxon>Ecdysozoa</taxon>
        <taxon>Arthropoda</taxon>
        <taxon>Hexapoda</taxon>
        <taxon>Insecta</taxon>
        <taxon>Pterygota</taxon>
        <taxon>Neoptera</taxon>
        <taxon>Polyneoptera</taxon>
        <taxon>Dictyoptera</taxon>
        <taxon>Blattodea</taxon>
        <taxon>Blattoidea</taxon>
        <taxon>Blattidae</taxon>
        <taxon>Blattinae</taxon>
        <taxon>Periplaneta</taxon>
    </lineage>
</organism>